<dbReference type="AlphaFoldDB" id="A0A8X7BQF0"/>
<feature type="region of interest" description="Disordered" evidence="1">
    <location>
        <begin position="43"/>
        <end position="73"/>
    </location>
</feature>
<gene>
    <name evidence="2" type="ORF">TNIN_17861</name>
</gene>
<dbReference type="EMBL" id="BMAV01002155">
    <property type="protein sequence ID" value="GFY40876.1"/>
    <property type="molecule type" value="Genomic_DNA"/>
</dbReference>
<protein>
    <submittedName>
        <fullName evidence="2">Uncharacterized protein</fullName>
    </submittedName>
</protein>
<evidence type="ECO:0000256" key="1">
    <source>
        <dbReference type="SAM" id="MobiDB-lite"/>
    </source>
</evidence>
<evidence type="ECO:0000313" key="3">
    <source>
        <dbReference type="Proteomes" id="UP000886998"/>
    </source>
</evidence>
<dbReference type="Proteomes" id="UP000886998">
    <property type="component" value="Unassembled WGS sequence"/>
</dbReference>
<name>A0A8X7BQF0_9ARAC</name>
<organism evidence="2 3">
    <name type="scientific">Trichonephila inaurata madagascariensis</name>
    <dbReference type="NCBI Taxonomy" id="2747483"/>
    <lineage>
        <taxon>Eukaryota</taxon>
        <taxon>Metazoa</taxon>
        <taxon>Ecdysozoa</taxon>
        <taxon>Arthropoda</taxon>
        <taxon>Chelicerata</taxon>
        <taxon>Arachnida</taxon>
        <taxon>Araneae</taxon>
        <taxon>Araneomorphae</taxon>
        <taxon>Entelegynae</taxon>
        <taxon>Araneoidea</taxon>
        <taxon>Nephilidae</taxon>
        <taxon>Trichonephila</taxon>
        <taxon>Trichonephila inaurata</taxon>
    </lineage>
</organism>
<reference evidence="2" key="1">
    <citation type="submission" date="2020-08" db="EMBL/GenBank/DDBJ databases">
        <title>Multicomponent nature underlies the extraordinary mechanical properties of spider dragline silk.</title>
        <authorList>
            <person name="Kono N."/>
            <person name="Nakamura H."/>
            <person name="Mori M."/>
            <person name="Yoshida Y."/>
            <person name="Ohtoshi R."/>
            <person name="Malay A.D."/>
            <person name="Moran D.A.P."/>
            <person name="Tomita M."/>
            <person name="Numata K."/>
            <person name="Arakawa K."/>
        </authorList>
    </citation>
    <scope>NUCLEOTIDE SEQUENCE</scope>
</reference>
<sequence length="73" mass="8551">MSENERLRDFIAQYVTCIEQDLEFDASFKDDAKEFYKNLLPEEAPEIKIPEEKSPDEPDKEIIPDETEEKAAE</sequence>
<keyword evidence="3" id="KW-1185">Reference proteome</keyword>
<dbReference type="OrthoDB" id="10509713at2759"/>
<feature type="compositionally biased region" description="Basic and acidic residues" evidence="1">
    <location>
        <begin position="45"/>
        <end position="73"/>
    </location>
</feature>
<evidence type="ECO:0000313" key="2">
    <source>
        <dbReference type="EMBL" id="GFY40876.1"/>
    </source>
</evidence>
<comment type="caution">
    <text evidence="2">The sequence shown here is derived from an EMBL/GenBank/DDBJ whole genome shotgun (WGS) entry which is preliminary data.</text>
</comment>
<proteinExistence type="predicted"/>
<accession>A0A8X7BQF0</accession>